<accession>A0A857MQT6</accession>
<gene>
    <name evidence="1" type="ORF">GII36_03970</name>
</gene>
<protein>
    <submittedName>
        <fullName evidence="1">Uncharacterized protein</fullName>
    </submittedName>
</protein>
<evidence type="ECO:0000313" key="1">
    <source>
        <dbReference type="EMBL" id="QHN42990.1"/>
    </source>
</evidence>
<dbReference type="EMBL" id="CP045921">
    <property type="protein sequence ID" value="QHN42990.1"/>
    <property type="molecule type" value="Genomic_DNA"/>
</dbReference>
<name>A0A857MQT6_9BACT</name>
<sequence>MIWVVILVAVILFIVGIISPHAAGKVQYKTDVEAGWLKRTSEWLWDPVTWWAKGSIEMSRKIIKYVAQWGRKTRKKLPF</sequence>
<dbReference type="Proteomes" id="UP001059824">
    <property type="component" value="Chromosome"/>
</dbReference>
<organism evidence="1 2">
    <name type="scientific">Candidatus Mycosynbacter amalyticus</name>
    <dbReference type="NCBI Taxonomy" id="2665156"/>
    <lineage>
        <taxon>Bacteria</taxon>
        <taxon>Candidatus Saccharimonadota</taxon>
        <taxon>Candidatus Saccharimonadota incertae sedis</taxon>
        <taxon>Candidatus Mycosynbacter</taxon>
    </lineage>
</organism>
<reference evidence="1" key="1">
    <citation type="journal article" date="2021" name="Nat. Microbiol.">
        <title>Cocultivation of an ultrasmall environmental parasitic bacterium with lytic ability against bacteria associated with wastewater foams.</title>
        <authorList>
            <person name="Batinovic S."/>
            <person name="Rose J.J.A."/>
            <person name="Ratcliffe J."/>
            <person name="Seviour R.J."/>
            <person name="Petrovski S."/>
        </authorList>
    </citation>
    <scope>NUCLEOTIDE SEQUENCE</scope>
    <source>
        <strain evidence="1">JR1</strain>
    </source>
</reference>
<evidence type="ECO:0000313" key="2">
    <source>
        <dbReference type="Proteomes" id="UP001059824"/>
    </source>
</evidence>
<dbReference type="KEGG" id="mama:GII36_03970"/>
<dbReference type="AlphaFoldDB" id="A0A857MQT6"/>
<dbReference type="RefSeq" id="WP_260762708.1">
    <property type="nucleotide sequence ID" value="NZ_CP045921.1"/>
</dbReference>
<proteinExistence type="predicted"/>
<keyword evidence="2" id="KW-1185">Reference proteome</keyword>